<dbReference type="Proteomes" id="UP000054526">
    <property type="component" value="Unassembled WGS sequence"/>
</dbReference>
<dbReference type="PANTHER" id="PTHR33639">
    <property type="entry name" value="THIOL-DISULFIDE OXIDOREDUCTASE DCC"/>
    <property type="match status" value="1"/>
</dbReference>
<dbReference type="Pfam" id="PF04134">
    <property type="entry name" value="DCC1-like"/>
    <property type="match status" value="1"/>
</dbReference>
<keyword evidence="2" id="KW-1185">Reference proteome</keyword>
<evidence type="ECO:0000313" key="1">
    <source>
        <dbReference type="EMBL" id="KIL35683.1"/>
    </source>
</evidence>
<name>A0ABR5A3Q2_9BACL</name>
<evidence type="ECO:0000313" key="2">
    <source>
        <dbReference type="Proteomes" id="UP000054526"/>
    </source>
</evidence>
<comment type="caution">
    <text evidence="1">The sequence shown here is derived from an EMBL/GenBank/DDBJ whole genome shotgun (WGS) entry which is preliminary data.</text>
</comment>
<dbReference type="RefSeq" id="WP_041063670.1">
    <property type="nucleotide sequence ID" value="NZ_JXAL01000017.1"/>
</dbReference>
<proteinExistence type="predicted"/>
<protein>
    <recommendedName>
        <fullName evidence="3">Thiol-disulfide oxidoreductase</fullName>
    </recommendedName>
</protein>
<dbReference type="PANTHER" id="PTHR33639:SF2">
    <property type="entry name" value="DUF393 DOMAIN-CONTAINING PROTEIN"/>
    <property type="match status" value="1"/>
</dbReference>
<sequence>MPEDRVILFDGVCNLCNNSVQFIIKRDPNGYYRFASLQSDIGQAYLSKYNLGGYADSFVLIEQDRAYLKSDAALQISKNLAGVWKVFYLFKIVPRPLRNLVYSVIAKNRYKWFGKKEACMIPTPDIKSRFLDA</sequence>
<gene>
    <name evidence="1" type="ORF">SD71_12370</name>
</gene>
<organism evidence="1 2">
    <name type="scientific">Cohnella kolymensis</name>
    <dbReference type="NCBI Taxonomy" id="1590652"/>
    <lineage>
        <taxon>Bacteria</taxon>
        <taxon>Bacillati</taxon>
        <taxon>Bacillota</taxon>
        <taxon>Bacilli</taxon>
        <taxon>Bacillales</taxon>
        <taxon>Paenibacillaceae</taxon>
        <taxon>Cohnella</taxon>
    </lineage>
</organism>
<reference evidence="1 2" key="1">
    <citation type="submission" date="2014-12" db="EMBL/GenBank/DDBJ databases">
        <title>Draft genome sequence of Cohnella kolymensis strain B-2846.</title>
        <authorList>
            <person name="Karlyshev A.V."/>
            <person name="Kudryashova E.B."/>
        </authorList>
    </citation>
    <scope>NUCLEOTIDE SEQUENCE [LARGE SCALE GENOMIC DNA]</scope>
    <source>
        <strain evidence="1 2">VKM B-2846</strain>
    </source>
</reference>
<dbReference type="EMBL" id="JXAL01000017">
    <property type="protein sequence ID" value="KIL35683.1"/>
    <property type="molecule type" value="Genomic_DNA"/>
</dbReference>
<evidence type="ECO:0008006" key="3">
    <source>
        <dbReference type="Google" id="ProtNLM"/>
    </source>
</evidence>
<dbReference type="InterPro" id="IPR007263">
    <property type="entry name" value="DCC1-like"/>
</dbReference>
<accession>A0ABR5A3Q2</accession>
<dbReference type="InterPro" id="IPR052927">
    <property type="entry name" value="DCC_oxidoreductase"/>
</dbReference>